<organism evidence="2 3">
    <name type="scientific">Microthlaspi erraticum</name>
    <dbReference type="NCBI Taxonomy" id="1685480"/>
    <lineage>
        <taxon>Eukaryota</taxon>
        <taxon>Viridiplantae</taxon>
        <taxon>Streptophyta</taxon>
        <taxon>Embryophyta</taxon>
        <taxon>Tracheophyta</taxon>
        <taxon>Spermatophyta</taxon>
        <taxon>Magnoliopsida</taxon>
        <taxon>eudicotyledons</taxon>
        <taxon>Gunneridae</taxon>
        <taxon>Pentapetalae</taxon>
        <taxon>rosids</taxon>
        <taxon>malvids</taxon>
        <taxon>Brassicales</taxon>
        <taxon>Brassicaceae</taxon>
        <taxon>Coluteocarpeae</taxon>
        <taxon>Microthlaspi</taxon>
    </lineage>
</organism>
<proteinExistence type="predicted"/>
<accession>A0A6D2IJJ6</accession>
<gene>
    <name evidence="2" type="ORF">MERR_LOCUS15018</name>
</gene>
<reference evidence="2" key="1">
    <citation type="submission" date="2020-01" db="EMBL/GenBank/DDBJ databases">
        <authorList>
            <person name="Mishra B."/>
        </authorList>
    </citation>
    <scope>NUCLEOTIDE SEQUENCE [LARGE SCALE GENOMIC DNA]</scope>
</reference>
<evidence type="ECO:0000313" key="3">
    <source>
        <dbReference type="Proteomes" id="UP000467841"/>
    </source>
</evidence>
<dbReference type="EMBL" id="CACVBM020001061">
    <property type="protein sequence ID" value="CAA7027783.1"/>
    <property type="molecule type" value="Genomic_DNA"/>
</dbReference>
<keyword evidence="3" id="KW-1185">Reference proteome</keyword>
<feature type="region of interest" description="Disordered" evidence="1">
    <location>
        <begin position="1"/>
        <end position="20"/>
    </location>
</feature>
<comment type="caution">
    <text evidence="2">The sequence shown here is derived from an EMBL/GenBank/DDBJ whole genome shotgun (WGS) entry which is preliminary data.</text>
</comment>
<feature type="compositionally biased region" description="Basic and acidic residues" evidence="1">
    <location>
        <begin position="1"/>
        <end position="10"/>
    </location>
</feature>
<dbReference type="Proteomes" id="UP000467841">
    <property type="component" value="Unassembled WGS sequence"/>
</dbReference>
<protein>
    <submittedName>
        <fullName evidence="2">Uncharacterized protein</fullName>
    </submittedName>
</protein>
<name>A0A6D2IJJ6_9BRAS</name>
<dbReference type="AlphaFoldDB" id="A0A6D2IJJ6"/>
<evidence type="ECO:0000313" key="2">
    <source>
        <dbReference type="EMBL" id="CAA7027783.1"/>
    </source>
</evidence>
<sequence>MQLELGREQNGEENGSIHKKQKVEAKYVKDERLEKKDEVNGSGLVKLGRKKFVFSVEMFDDFNKLLRFWRNNLDLSKIKRYGHMCFVVFKILKFVRLPYNYCVKITSTCTVKKVPSFKPFS</sequence>
<evidence type="ECO:0000256" key="1">
    <source>
        <dbReference type="SAM" id="MobiDB-lite"/>
    </source>
</evidence>